<dbReference type="Proteomes" id="UP000516384">
    <property type="component" value="Chromosome"/>
</dbReference>
<proteinExistence type="predicted"/>
<evidence type="ECO:0008006" key="3">
    <source>
        <dbReference type="Google" id="ProtNLM"/>
    </source>
</evidence>
<dbReference type="EMBL" id="CP061172">
    <property type="protein sequence ID" value="QNR65087.1"/>
    <property type="molecule type" value="Genomic_DNA"/>
</dbReference>
<dbReference type="Gene3D" id="1.10.10.60">
    <property type="entry name" value="Homeodomain-like"/>
    <property type="match status" value="1"/>
</dbReference>
<organism evidence="1 2">
    <name type="scientific">Paenibacillus peoriae</name>
    <dbReference type="NCBI Taxonomy" id="59893"/>
    <lineage>
        <taxon>Bacteria</taxon>
        <taxon>Bacillati</taxon>
        <taxon>Bacillota</taxon>
        <taxon>Bacilli</taxon>
        <taxon>Bacillales</taxon>
        <taxon>Paenibacillaceae</taxon>
        <taxon>Paenibacillus</taxon>
    </lineage>
</organism>
<dbReference type="RefSeq" id="WP_190296998.1">
    <property type="nucleotide sequence ID" value="NZ_CP061172.1"/>
</dbReference>
<evidence type="ECO:0000313" key="1">
    <source>
        <dbReference type="EMBL" id="QNR65087.1"/>
    </source>
</evidence>
<protein>
    <recommendedName>
        <fullName evidence="3">HNH endonuclease</fullName>
    </recommendedName>
</protein>
<accession>A0A7H0Y1X9</accession>
<sequence>MANIKVMNRVTKQELEQLYLTELKSTREIAIKYSCDKTTILDLLRKYKIPVRNKGGGGKKHVLFIEINGVQVESKECTGCKMVKPLTEYDIGTKGAGGRQPKCRLCRRSYYSENKIAILKKARAYYYKNKSQITLKRSLNYYTNKDRLLAIRREEYYLNREERQQKARKYYAFRKSIVTAKERLKRKLNPEKYRAKERERYPRRKEQRKHYHKTYYQNNQLAIKLNVKRRKTKVRELPFQLTVQNWLDIQERFGQECALSPHRKDLTMEHFIPVSWGHGGTYRGNVYPVHCRINRSKSATNPFVWAERSDVKNLIDLQKWNRLVMILAQENNLKVDEFRRFVDWCESNKRTVEQIKSDPRTSLEIWKSSSPYILNNDDIIEDF</sequence>
<dbReference type="Gene3D" id="1.10.30.50">
    <property type="match status" value="1"/>
</dbReference>
<evidence type="ECO:0000313" key="2">
    <source>
        <dbReference type="Proteomes" id="UP000516384"/>
    </source>
</evidence>
<gene>
    <name evidence="1" type="ORF">IAQ67_14240</name>
</gene>
<dbReference type="AlphaFoldDB" id="A0A7H0Y1X9"/>
<name>A0A7H0Y1X9_9BACL</name>
<reference evidence="1 2" key="1">
    <citation type="submission" date="2020-09" db="EMBL/GenBank/DDBJ databases">
        <title>Characterization of Paenibacillus peoriae strain ZF390 with broad-spectrum antimicrobial activity as a potential biocontrol agent.</title>
        <authorList>
            <person name="Li L."/>
            <person name="Zhao Y."/>
            <person name="Li B."/>
            <person name="Xie X."/>
        </authorList>
    </citation>
    <scope>NUCLEOTIDE SEQUENCE [LARGE SCALE GENOMIC DNA]</scope>
    <source>
        <strain evidence="1 2">ZF390</strain>
    </source>
</reference>